<evidence type="ECO:0000259" key="3">
    <source>
        <dbReference type="Pfam" id="PF09186"/>
    </source>
</evidence>
<evidence type="ECO:0000313" key="7">
    <source>
        <dbReference type="Proteomes" id="UP000315353"/>
    </source>
</evidence>
<evidence type="ECO:0000313" key="4">
    <source>
        <dbReference type="EMBL" id="APT87160.1"/>
    </source>
</evidence>
<dbReference type="PANTHER" id="PTHR16301:SF20">
    <property type="entry name" value="IMPACT FAMILY MEMBER YIGZ"/>
    <property type="match status" value="1"/>
</dbReference>
<evidence type="ECO:0000256" key="1">
    <source>
        <dbReference type="ARBA" id="ARBA00007665"/>
    </source>
</evidence>
<dbReference type="InterPro" id="IPR035647">
    <property type="entry name" value="EFG_III/V"/>
</dbReference>
<dbReference type="PROSITE" id="PS00910">
    <property type="entry name" value="UPF0029"/>
    <property type="match status" value="1"/>
</dbReference>
<dbReference type="InterPro" id="IPR020569">
    <property type="entry name" value="UPF0029_Impact_CS"/>
</dbReference>
<dbReference type="InterPro" id="IPR023582">
    <property type="entry name" value="Impact"/>
</dbReference>
<dbReference type="Pfam" id="PF09186">
    <property type="entry name" value="DUF1949"/>
    <property type="match status" value="1"/>
</dbReference>
<proteinExistence type="inferred from homology"/>
<dbReference type="SUPFAM" id="SSF54211">
    <property type="entry name" value="Ribosomal protein S5 domain 2-like"/>
    <property type="match status" value="1"/>
</dbReference>
<dbReference type="STRING" id="28028.CFLV_08100"/>
<dbReference type="InterPro" id="IPR015796">
    <property type="entry name" value="Impact_YigZ-like"/>
</dbReference>
<name>A0A1L7CMU0_CORFL</name>
<feature type="domain" description="Impact N-terminal" evidence="2">
    <location>
        <begin position="21"/>
        <end position="128"/>
    </location>
</feature>
<sequence length="215" mass="23601">MLSTYQRPVEHEVCEHEIEIKRSRFITLIGRADSEAAARDFIEAARLRFPDARHHCSAFIIHVDEANPIERSSDDGEPSGTAGKPMLEVIKGTGMLDICVVVVRYFGGIKLGAGGLVHAYGDAVRQALLSLDRVTRSRKELYSLRLTHARAGRVEGELRNRGISIVDADYGAQVTLTVALNPGAREDFDASVAALTQGESNTKPVGHAWIERPER</sequence>
<organism evidence="4 6">
    <name type="scientific">Corynebacterium flavescens</name>
    <dbReference type="NCBI Taxonomy" id="28028"/>
    <lineage>
        <taxon>Bacteria</taxon>
        <taxon>Bacillati</taxon>
        <taxon>Actinomycetota</taxon>
        <taxon>Actinomycetes</taxon>
        <taxon>Mycobacteriales</taxon>
        <taxon>Corynebacteriaceae</taxon>
        <taxon>Corynebacterium</taxon>
    </lineage>
</organism>
<dbReference type="PANTHER" id="PTHR16301">
    <property type="entry name" value="IMPACT-RELATED"/>
    <property type="match status" value="1"/>
</dbReference>
<dbReference type="RefSeq" id="WP_075730094.1">
    <property type="nucleotide sequence ID" value="NZ_BJNB01000009.1"/>
</dbReference>
<evidence type="ECO:0000313" key="5">
    <source>
        <dbReference type="EMBL" id="GEB97387.1"/>
    </source>
</evidence>
<reference evidence="5 7" key="2">
    <citation type="submission" date="2019-06" db="EMBL/GenBank/DDBJ databases">
        <title>Whole genome shotgun sequence of Corynebacterium flavescens NBRC 14136.</title>
        <authorList>
            <person name="Hosoyama A."/>
            <person name="Uohara A."/>
            <person name="Ohji S."/>
            <person name="Ichikawa N."/>
        </authorList>
    </citation>
    <scope>NUCLEOTIDE SEQUENCE [LARGE SCALE GENOMIC DNA]</scope>
    <source>
        <strain evidence="5 7">NBRC 14136</strain>
    </source>
</reference>
<dbReference type="EMBL" id="BJNB01000009">
    <property type="protein sequence ID" value="GEB97387.1"/>
    <property type="molecule type" value="Genomic_DNA"/>
</dbReference>
<protein>
    <submittedName>
        <fullName evidence="5">YigZ family protein</fullName>
    </submittedName>
</protein>
<dbReference type="SUPFAM" id="SSF54980">
    <property type="entry name" value="EF-G C-terminal domain-like"/>
    <property type="match status" value="1"/>
</dbReference>
<feature type="domain" description="UPF0029" evidence="3">
    <location>
        <begin position="144"/>
        <end position="198"/>
    </location>
</feature>
<dbReference type="Pfam" id="PF01205">
    <property type="entry name" value="Impact_N"/>
    <property type="match status" value="1"/>
</dbReference>
<dbReference type="InterPro" id="IPR015269">
    <property type="entry name" value="UPF0029_Impact_C"/>
</dbReference>
<dbReference type="InterPro" id="IPR001498">
    <property type="entry name" value="Impact_N"/>
</dbReference>
<dbReference type="GO" id="GO:0005737">
    <property type="term" value="C:cytoplasm"/>
    <property type="evidence" value="ECO:0007669"/>
    <property type="project" value="TreeGrafter"/>
</dbReference>
<dbReference type="NCBIfam" id="TIGR00257">
    <property type="entry name" value="IMPACT_YIGZ"/>
    <property type="match status" value="1"/>
</dbReference>
<dbReference type="InterPro" id="IPR036956">
    <property type="entry name" value="Impact_N_sf"/>
</dbReference>
<dbReference type="GeneID" id="82880676"/>
<evidence type="ECO:0000259" key="2">
    <source>
        <dbReference type="Pfam" id="PF01205"/>
    </source>
</evidence>
<reference evidence="4 6" key="1">
    <citation type="submission" date="2014-08" db="EMBL/GenBank/DDBJ databases">
        <title>Complete genome sequence of Corynebacterium flavescens OJ8(T)(=DSM 20296(T)), isolated from cheese.</title>
        <authorList>
            <person name="Ruckert C."/>
            <person name="Albersmeier A."/>
            <person name="Winkler A."/>
            <person name="Kalinowski J."/>
        </authorList>
    </citation>
    <scope>NUCLEOTIDE SEQUENCE [LARGE SCALE GENOMIC DNA]</scope>
    <source>
        <strain evidence="4 6">OJ8</strain>
    </source>
</reference>
<dbReference type="Gene3D" id="3.30.230.30">
    <property type="entry name" value="Impact, N-terminal domain"/>
    <property type="match status" value="1"/>
</dbReference>
<comment type="similarity">
    <text evidence="1">Belongs to the IMPACT family.</text>
</comment>
<dbReference type="Proteomes" id="UP000315353">
    <property type="component" value="Unassembled WGS sequence"/>
</dbReference>
<dbReference type="InterPro" id="IPR020568">
    <property type="entry name" value="Ribosomal_Su5_D2-typ_SF"/>
</dbReference>
<dbReference type="GO" id="GO:0006446">
    <property type="term" value="P:regulation of translational initiation"/>
    <property type="evidence" value="ECO:0007669"/>
    <property type="project" value="TreeGrafter"/>
</dbReference>
<keyword evidence="6" id="KW-1185">Reference proteome</keyword>
<dbReference type="KEGG" id="cfc:CFLV_08100"/>
<evidence type="ECO:0000313" key="6">
    <source>
        <dbReference type="Proteomes" id="UP000185479"/>
    </source>
</evidence>
<dbReference type="Proteomes" id="UP000185479">
    <property type="component" value="Chromosome"/>
</dbReference>
<gene>
    <name evidence="5" type="ORF">CFL01nite_08820</name>
    <name evidence="4" type="ORF">CFLV_08100</name>
</gene>
<dbReference type="EMBL" id="CP009246">
    <property type="protein sequence ID" value="APT87160.1"/>
    <property type="molecule type" value="Genomic_DNA"/>
</dbReference>
<dbReference type="AlphaFoldDB" id="A0A1L7CMU0"/>
<dbReference type="Gene3D" id="3.30.70.240">
    <property type="match status" value="1"/>
</dbReference>
<dbReference type="OrthoDB" id="9813771at2"/>
<accession>A0A1L7CMU0</accession>